<dbReference type="Proteomes" id="UP001153620">
    <property type="component" value="Chromosome 1"/>
</dbReference>
<dbReference type="Pfam" id="PF00201">
    <property type="entry name" value="UDPGT"/>
    <property type="match status" value="1"/>
</dbReference>
<comment type="subcellular location">
    <subcellularLocation>
        <location evidence="5">Membrane</location>
        <topology evidence="5">Single-pass membrane protein</topology>
    </subcellularLocation>
</comment>
<dbReference type="InterPro" id="IPR002213">
    <property type="entry name" value="UDP_glucos_trans"/>
</dbReference>
<keyword evidence="5" id="KW-0812">Transmembrane</keyword>
<evidence type="ECO:0000256" key="2">
    <source>
        <dbReference type="ARBA" id="ARBA00022676"/>
    </source>
</evidence>
<dbReference type="PANTHER" id="PTHR48043:SF145">
    <property type="entry name" value="FI06409P-RELATED"/>
    <property type="match status" value="1"/>
</dbReference>
<dbReference type="PANTHER" id="PTHR48043">
    <property type="entry name" value="EG:EG0003.4 PROTEIN-RELATED"/>
    <property type="match status" value="1"/>
</dbReference>
<proteinExistence type="inferred from homology"/>
<name>A0A9N9RMM6_9DIPT</name>
<gene>
    <name evidence="6" type="ORF">CHIRRI_LOCUS2689</name>
</gene>
<dbReference type="GO" id="GO:0016020">
    <property type="term" value="C:membrane"/>
    <property type="evidence" value="ECO:0007669"/>
    <property type="project" value="UniProtKB-SubCell"/>
</dbReference>
<evidence type="ECO:0000256" key="4">
    <source>
        <dbReference type="RuleBase" id="RU003718"/>
    </source>
</evidence>
<sequence>MKSLTAFLVLIHVVYSAKILGVFPTPSISHQIVFHALMKDLAARGHELVILTTDTFKTNNPNVTQIDLHSSYKIFRDTFNFVYFKNSNMDETDLFNYFVPSMMKYLEEQMSHPEVKKLIAEKDKHHFDVVIMESLLNYPMLAFGEIFDAPVIEITSLDAVAENHRWMGNEANPIVHPDIMLPFQQKRLTFYERWTTLRYVYKRFIAVPNEFREMEKFIERHFPIKNPDMRKLRSRIEFMMINAHPVLGTIRPLLPNTIQLGFMHIESPKPLKDGPLKKFLDNSKHGVIYMSFGSNVQSTDLGQDAQKIFLNVFKNIKYDIVWKFESDNLPDKPKNVLLQKWLPQADMLAHPKIKLFITHGGQQSMEETIDRAVPTIVIPFLGDQDTNAKRMEKRRIGMHLELHTLTEEKLKTAIHEMLKPEYKENIQKLRDLIYDEPMTTREKAVWWTEYVIRHKGAKHFYYHGKEVPFYEKYFLDFAAIGLIMTVILIKCCLLVFSKFKTTKNKKRKSE</sequence>
<dbReference type="FunFam" id="3.40.50.2000:FF:000050">
    <property type="entry name" value="UDP-glucuronosyltransferase"/>
    <property type="match status" value="1"/>
</dbReference>
<evidence type="ECO:0000313" key="6">
    <source>
        <dbReference type="EMBL" id="CAG9799731.1"/>
    </source>
</evidence>
<dbReference type="CDD" id="cd03784">
    <property type="entry name" value="GT1_Gtf-like"/>
    <property type="match status" value="1"/>
</dbReference>
<organism evidence="6 7">
    <name type="scientific">Chironomus riparius</name>
    <dbReference type="NCBI Taxonomy" id="315576"/>
    <lineage>
        <taxon>Eukaryota</taxon>
        <taxon>Metazoa</taxon>
        <taxon>Ecdysozoa</taxon>
        <taxon>Arthropoda</taxon>
        <taxon>Hexapoda</taxon>
        <taxon>Insecta</taxon>
        <taxon>Pterygota</taxon>
        <taxon>Neoptera</taxon>
        <taxon>Endopterygota</taxon>
        <taxon>Diptera</taxon>
        <taxon>Nematocera</taxon>
        <taxon>Chironomoidea</taxon>
        <taxon>Chironomidae</taxon>
        <taxon>Chironominae</taxon>
        <taxon>Chironomus</taxon>
    </lineage>
</organism>
<dbReference type="PROSITE" id="PS00375">
    <property type="entry name" value="UDPGT"/>
    <property type="match status" value="1"/>
</dbReference>
<reference evidence="6" key="1">
    <citation type="submission" date="2022-01" db="EMBL/GenBank/DDBJ databases">
        <authorList>
            <person name="King R."/>
        </authorList>
    </citation>
    <scope>NUCLEOTIDE SEQUENCE</scope>
</reference>
<evidence type="ECO:0000313" key="7">
    <source>
        <dbReference type="Proteomes" id="UP001153620"/>
    </source>
</evidence>
<keyword evidence="5" id="KW-1133">Transmembrane helix</keyword>
<dbReference type="InterPro" id="IPR050271">
    <property type="entry name" value="UDP-glycosyltransferase"/>
</dbReference>
<reference evidence="6" key="2">
    <citation type="submission" date="2022-10" db="EMBL/GenBank/DDBJ databases">
        <authorList>
            <consortium name="ENA_rothamsted_submissions"/>
            <consortium name="culmorum"/>
            <person name="King R."/>
        </authorList>
    </citation>
    <scope>NUCLEOTIDE SEQUENCE</scope>
</reference>
<keyword evidence="5" id="KW-0732">Signal</keyword>
<feature type="transmembrane region" description="Helical" evidence="5">
    <location>
        <begin position="473"/>
        <end position="496"/>
    </location>
</feature>
<comment type="catalytic activity">
    <reaction evidence="5">
        <text>glucuronate acceptor + UDP-alpha-D-glucuronate = acceptor beta-D-glucuronoside + UDP + H(+)</text>
        <dbReference type="Rhea" id="RHEA:21032"/>
        <dbReference type="ChEBI" id="CHEBI:15378"/>
        <dbReference type="ChEBI" id="CHEBI:58052"/>
        <dbReference type="ChEBI" id="CHEBI:58223"/>
        <dbReference type="ChEBI" id="CHEBI:132367"/>
        <dbReference type="ChEBI" id="CHEBI:132368"/>
        <dbReference type="EC" id="2.4.1.17"/>
    </reaction>
</comment>
<dbReference type="SUPFAM" id="SSF53756">
    <property type="entry name" value="UDP-Glycosyltransferase/glycogen phosphorylase"/>
    <property type="match status" value="1"/>
</dbReference>
<evidence type="ECO:0000256" key="1">
    <source>
        <dbReference type="ARBA" id="ARBA00009995"/>
    </source>
</evidence>
<evidence type="ECO:0000256" key="3">
    <source>
        <dbReference type="ARBA" id="ARBA00022679"/>
    </source>
</evidence>
<dbReference type="GO" id="GO:0015020">
    <property type="term" value="F:glucuronosyltransferase activity"/>
    <property type="evidence" value="ECO:0007669"/>
    <property type="project" value="UniProtKB-EC"/>
</dbReference>
<dbReference type="AlphaFoldDB" id="A0A9N9RMM6"/>
<protein>
    <recommendedName>
        <fullName evidence="5">UDP-glucuronosyltransferase</fullName>
        <ecNumber evidence="5">2.4.1.17</ecNumber>
    </recommendedName>
</protein>
<evidence type="ECO:0000256" key="5">
    <source>
        <dbReference type="RuleBase" id="RU362059"/>
    </source>
</evidence>
<dbReference type="InterPro" id="IPR035595">
    <property type="entry name" value="UDP_glycos_trans_CS"/>
</dbReference>
<keyword evidence="5" id="KW-0472">Membrane</keyword>
<keyword evidence="2 4" id="KW-0328">Glycosyltransferase</keyword>
<dbReference type="EC" id="2.4.1.17" evidence="5"/>
<dbReference type="Gene3D" id="3.40.50.2000">
    <property type="entry name" value="Glycogen Phosphorylase B"/>
    <property type="match status" value="2"/>
</dbReference>
<feature type="signal peptide" evidence="5">
    <location>
        <begin position="1"/>
        <end position="16"/>
    </location>
</feature>
<dbReference type="OrthoDB" id="5835829at2759"/>
<keyword evidence="3 4" id="KW-0808">Transferase</keyword>
<feature type="chain" id="PRO_5040538782" description="UDP-glucuronosyltransferase" evidence="5">
    <location>
        <begin position="17"/>
        <end position="510"/>
    </location>
</feature>
<keyword evidence="7" id="KW-1185">Reference proteome</keyword>
<accession>A0A9N9RMM6</accession>
<comment type="similarity">
    <text evidence="1 4">Belongs to the UDP-glycosyltransferase family.</text>
</comment>
<dbReference type="EMBL" id="OU895877">
    <property type="protein sequence ID" value="CAG9799731.1"/>
    <property type="molecule type" value="Genomic_DNA"/>
</dbReference>